<name>A0A1M6LM71_MALRU</name>
<organism evidence="3 4">
    <name type="scientific">Malonomonas rubra DSM 5091</name>
    <dbReference type="NCBI Taxonomy" id="1122189"/>
    <lineage>
        <taxon>Bacteria</taxon>
        <taxon>Pseudomonadati</taxon>
        <taxon>Thermodesulfobacteriota</taxon>
        <taxon>Desulfuromonadia</taxon>
        <taxon>Desulfuromonadales</taxon>
        <taxon>Geopsychrobacteraceae</taxon>
        <taxon>Malonomonas</taxon>
    </lineage>
</organism>
<feature type="domain" description="NADH:ubiquinone oxidoreductase intermediate-associated protein 30" evidence="2">
    <location>
        <begin position="13"/>
        <end position="160"/>
    </location>
</feature>
<dbReference type="SUPFAM" id="SSF49785">
    <property type="entry name" value="Galactose-binding domain-like"/>
    <property type="match status" value="1"/>
</dbReference>
<evidence type="ECO:0000259" key="2">
    <source>
        <dbReference type="Pfam" id="PF08547"/>
    </source>
</evidence>
<dbReference type="InterPro" id="IPR008979">
    <property type="entry name" value="Galactose-bd-like_sf"/>
</dbReference>
<comment type="similarity">
    <text evidence="1">Belongs to the CIA30 family.</text>
</comment>
<dbReference type="Proteomes" id="UP000184171">
    <property type="component" value="Unassembled WGS sequence"/>
</dbReference>
<dbReference type="GO" id="GO:0051082">
    <property type="term" value="F:unfolded protein binding"/>
    <property type="evidence" value="ECO:0007669"/>
    <property type="project" value="TreeGrafter"/>
</dbReference>
<dbReference type="STRING" id="1122189.SAMN02745165_03009"/>
<dbReference type="PANTHER" id="PTHR13194:SF19">
    <property type="entry name" value="NAD(P)-BINDING ROSSMANN-FOLD SUPERFAMILY PROTEIN"/>
    <property type="match status" value="1"/>
</dbReference>
<evidence type="ECO:0000256" key="1">
    <source>
        <dbReference type="ARBA" id="ARBA00007884"/>
    </source>
</evidence>
<dbReference type="Pfam" id="PF08547">
    <property type="entry name" value="CIA30"/>
    <property type="match status" value="1"/>
</dbReference>
<dbReference type="PANTHER" id="PTHR13194">
    <property type="entry name" value="COMPLEX I INTERMEDIATE-ASSOCIATED PROTEIN 30"/>
    <property type="match status" value="1"/>
</dbReference>
<sequence>MANRVLHNLTLLETVDQWHSVDDVAVGGSSRSQLEQILPGGITFSGTICCDGGEGYASVRSSTNLYDLSQYSGITLRVKGDGRRYKLSLRCATDFEGISYRVGFQTGKGVEQTIHLRWSVFVPTYHGRVLAAPAELDPSQIRSVGFVVADHKSGSFQLEILRLEATMSNFRPTN</sequence>
<evidence type="ECO:0000313" key="3">
    <source>
        <dbReference type="EMBL" id="SHJ72317.1"/>
    </source>
</evidence>
<gene>
    <name evidence="3" type="ORF">SAMN02745165_03009</name>
</gene>
<proteinExistence type="inferred from homology"/>
<dbReference type="RefSeq" id="WP_072909560.1">
    <property type="nucleotide sequence ID" value="NZ_FQZT01000014.1"/>
</dbReference>
<dbReference type="AlphaFoldDB" id="A0A1M6LM71"/>
<evidence type="ECO:0000313" key="4">
    <source>
        <dbReference type="Proteomes" id="UP000184171"/>
    </source>
</evidence>
<dbReference type="GO" id="GO:0010257">
    <property type="term" value="P:NADH dehydrogenase complex assembly"/>
    <property type="evidence" value="ECO:0007669"/>
    <property type="project" value="TreeGrafter"/>
</dbReference>
<reference evidence="3 4" key="1">
    <citation type="submission" date="2016-11" db="EMBL/GenBank/DDBJ databases">
        <authorList>
            <person name="Jaros S."/>
            <person name="Januszkiewicz K."/>
            <person name="Wedrychowicz H."/>
        </authorList>
    </citation>
    <scope>NUCLEOTIDE SEQUENCE [LARGE SCALE GENOMIC DNA]</scope>
    <source>
        <strain evidence="3 4">DSM 5091</strain>
    </source>
</reference>
<dbReference type="InterPro" id="IPR039131">
    <property type="entry name" value="NDUFAF1"/>
</dbReference>
<dbReference type="EMBL" id="FQZT01000014">
    <property type="protein sequence ID" value="SHJ72317.1"/>
    <property type="molecule type" value="Genomic_DNA"/>
</dbReference>
<keyword evidence="4" id="KW-1185">Reference proteome</keyword>
<protein>
    <submittedName>
        <fullName evidence="3">Complex I intermediate-associated protein 30 (CIA30)</fullName>
    </submittedName>
</protein>
<accession>A0A1M6LM71</accession>
<dbReference type="OrthoDB" id="442188at2"/>
<dbReference type="InterPro" id="IPR013857">
    <property type="entry name" value="NADH-UbQ_OxRdtase-assoc_prot30"/>
</dbReference>